<feature type="domain" description="DUF5714" evidence="1">
    <location>
        <begin position="60"/>
        <end position="234"/>
    </location>
</feature>
<accession>A0A8J8TF51</accession>
<evidence type="ECO:0000259" key="1">
    <source>
        <dbReference type="Pfam" id="PF18978"/>
    </source>
</evidence>
<protein>
    <recommendedName>
        <fullName evidence="1">DUF5714 domain-containing protein</fullName>
    </recommendedName>
</protein>
<dbReference type="EMBL" id="LVVT01000007">
    <property type="protein sequence ID" value="TQS84006.1"/>
    <property type="molecule type" value="Genomic_DNA"/>
</dbReference>
<dbReference type="Pfam" id="PF18978">
    <property type="entry name" value="DUF5714"/>
    <property type="match status" value="1"/>
</dbReference>
<dbReference type="GeneID" id="41324077"/>
<dbReference type="Proteomes" id="UP000752814">
    <property type="component" value="Unassembled WGS sequence"/>
</dbReference>
<dbReference type="RefSeq" id="WP_020449534.1">
    <property type="nucleotide sequence ID" value="NZ_CAYAXV010000003.1"/>
</dbReference>
<comment type="caution">
    <text evidence="2">The sequence shown here is derived from an EMBL/GenBank/DDBJ whole genome shotgun (WGS) entry which is preliminary data.</text>
</comment>
<sequence>MTDLLSLNTCVVCGEPILYRNTPETAICSVCGVQFDCEGSCANGHSVCKSCYDNKAINIIKTTCLGSESKNPYDIAIAIMKNSAVRMHDVKHHILVGASLLTAYNNAGGDIDDISAALDEMEKRGKQVPPGACGYFGSCGAAVSCGAFYSIISKSTPYSETQWGLVNTLTGTCLIEIGKIGGPRCCKRDSFIALNTAIDFVDSNLGIQMQKPDKLVCDFSERNKECIKEKCPYYNKEQLENHD</sequence>
<dbReference type="InterPro" id="IPR043768">
    <property type="entry name" value="DUF5714"/>
</dbReference>
<evidence type="ECO:0000313" key="2">
    <source>
        <dbReference type="EMBL" id="TQS84006.1"/>
    </source>
</evidence>
<gene>
    <name evidence="2" type="ORF">A3207_06715</name>
</gene>
<reference evidence="2" key="1">
    <citation type="submission" date="2016-03" db="EMBL/GenBank/DDBJ databases">
        <authorList>
            <person name="Borrel G."/>
            <person name="Mccann A."/>
            <person name="O'Toole P.W."/>
        </authorList>
    </citation>
    <scope>NUCLEOTIDE SEQUENCE</scope>
    <source>
        <strain evidence="2">183</strain>
    </source>
</reference>
<dbReference type="OMA" id="RCCKRDS"/>
<name>A0A8J8TF51_9ARCH</name>
<dbReference type="AlphaFoldDB" id="A0A8J8TF51"/>
<evidence type="ECO:0000313" key="3">
    <source>
        <dbReference type="Proteomes" id="UP000752814"/>
    </source>
</evidence>
<proteinExistence type="predicted"/>
<organism evidence="2 3">
    <name type="scientific">Candidatus Methanomassiliicoccus intestinalis</name>
    <dbReference type="NCBI Taxonomy" id="1406512"/>
    <lineage>
        <taxon>Archaea</taxon>
        <taxon>Methanobacteriati</taxon>
        <taxon>Thermoplasmatota</taxon>
        <taxon>Thermoplasmata</taxon>
        <taxon>Methanomassiliicoccales</taxon>
        <taxon>Methanomassiliicoccaceae</taxon>
        <taxon>Methanomassiliicoccus</taxon>
    </lineage>
</organism>